<dbReference type="AlphaFoldDB" id="A0A5N6F6M2"/>
<keyword evidence="1" id="KW-0812">Transmembrane</keyword>
<sequence length="69" mass="7946">MWLIVRSLAYARNDKSWLPGRKRKRNCVQYAIATTSGCFMSVLLAVVTADWSELVLKDFREDCFATDID</sequence>
<evidence type="ECO:0000313" key="2">
    <source>
        <dbReference type="EMBL" id="KAB8224394.1"/>
    </source>
</evidence>
<keyword evidence="1" id="KW-1133">Transmembrane helix</keyword>
<keyword evidence="1" id="KW-0472">Membrane</keyword>
<organism evidence="2 3">
    <name type="scientific">Aspergillus novoparasiticus</name>
    <dbReference type="NCBI Taxonomy" id="986946"/>
    <lineage>
        <taxon>Eukaryota</taxon>
        <taxon>Fungi</taxon>
        <taxon>Dikarya</taxon>
        <taxon>Ascomycota</taxon>
        <taxon>Pezizomycotina</taxon>
        <taxon>Eurotiomycetes</taxon>
        <taxon>Eurotiomycetidae</taxon>
        <taxon>Eurotiales</taxon>
        <taxon>Aspergillaceae</taxon>
        <taxon>Aspergillus</taxon>
        <taxon>Aspergillus subgen. Circumdati</taxon>
    </lineage>
</organism>
<keyword evidence="3" id="KW-1185">Reference proteome</keyword>
<dbReference type="EMBL" id="ML733400">
    <property type="protein sequence ID" value="KAB8224394.1"/>
    <property type="molecule type" value="Genomic_DNA"/>
</dbReference>
<protein>
    <submittedName>
        <fullName evidence="2">Uncharacterized protein</fullName>
    </submittedName>
</protein>
<proteinExistence type="predicted"/>
<dbReference type="Proteomes" id="UP000326799">
    <property type="component" value="Unassembled WGS sequence"/>
</dbReference>
<evidence type="ECO:0000256" key="1">
    <source>
        <dbReference type="SAM" id="Phobius"/>
    </source>
</evidence>
<name>A0A5N6F6M2_9EURO</name>
<reference evidence="2 3" key="1">
    <citation type="submission" date="2019-04" db="EMBL/GenBank/DDBJ databases">
        <title>Fungal friends and foes A comparative genomics study of 23 Aspergillus species from section Flavi.</title>
        <authorList>
            <consortium name="DOE Joint Genome Institute"/>
            <person name="Kjaerbolling I."/>
            <person name="Vesth T.C."/>
            <person name="Frisvad J.C."/>
            <person name="Nybo J.L."/>
            <person name="Theobald S."/>
            <person name="Kildgaard S."/>
            <person name="Petersen T.I."/>
            <person name="Kuo A."/>
            <person name="Sato A."/>
            <person name="Lyhne E.K."/>
            <person name="Kogle M.E."/>
            <person name="Wiebenga A."/>
            <person name="Kun R.S."/>
            <person name="Lubbers R.J."/>
            <person name="Makela M.R."/>
            <person name="Barry K."/>
            <person name="Chovatia M."/>
            <person name="Clum A."/>
            <person name="Daum C."/>
            <person name="Haridas S."/>
            <person name="He G."/>
            <person name="LaButti K."/>
            <person name="Lipzen A."/>
            <person name="Mondo S."/>
            <person name="Pangilinan J."/>
            <person name="Riley R."/>
            <person name="Salamov A."/>
            <person name="Simmons B.A."/>
            <person name="Magnuson J.K."/>
            <person name="Henrissat B."/>
            <person name="Mortensen U.H."/>
            <person name="Larsen T.O."/>
            <person name="De vries R.P."/>
            <person name="Grigoriev I.V."/>
            <person name="Machida M."/>
            <person name="Baker S.E."/>
            <person name="Andersen M.R."/>
        </authorList>
    </citation>
    <scope>NUCLEOTIDE SEQUENCE [LARGE SCALE GENOMIC DNA]</scope>
    <source>
        <strain evidence="2 3">CBS 126849</strain>
    </source>
</reference>
<feature type="transmembrane region" description="Helical" evidence="1">
    <location>
        <begin position="30"/>
        <end position="49"/>
    </location>
</feature>
<accession>A0A5N6F6M2</accession>
<gene>
    <name evidence="2" type="ORF">BDV33DRAFT_188352</name>
</gene>
<evidence type="ECO:0000313" key="3">
    <source>
        <dbReference type="Proteomes" id="UP000326799"/>
    </source>
</evidence>